<dbReference type="RefSeq" id="WP_341424953.1">
    <property type="nucleotide sequence ID" value="NZ_JBBUTG010000003.1"/>
</dbReference>
<organism evidence="1 2">
    <name type="scientific">Ideonella lacteola</name>
    <dbReference type="NCBI Taxonomy" id="2984193"/>
    <lineage>
        <taxon>Bacteria</taxon>
        <taxon>Pseudomonadati</taxon>
        <taxon>Pseudomonadota</taxon>
        <taxon>Betaproteobacteria</taxon>
        <taxon>Burkholderiales</taxon>
        <taxon>Sphaerotilaceae</taxon>
        <taxon>Ideonella</taxon>
    </lineage>
</organism>
<comment type="caution">
    <text evidence="1">The sequence shown here is derived from an EMBL/GenBank/DDBJ whole genome shotgun (WGS) entry which is preliminary data.</text>
</comment>
<evidence type="ECO:0000313" key="1">
    <source>
        <dbReference type="EMBL" id="MEK8030593.1"/>
    </source>
</evidence>
<evidence type="ECO:0000313" key="2">
    <source>
        <dbReference type="Proteomes" id="UP001371218"/>
    </source>
</evidence>
<proteinExistence type="predicted"/>
<dbReference type="EMBL" id="JBBUTG010000003">
    <property type="protein sequence ID" value="MEK8030593.1"/>
    <property type="molecule type" value="Genomic_DNA"/>
</dbReference>
<protein>
    <submittedName>
        <fullName evidence="1">Uncharacterized protein</fullName>
    </submittedName>
</protein>
<reference evidence="1 2" key="1">
    <citation type="submission" date="2024-04" db="EMBL/GenBank/DDBJ databases">
        <title>Novel species of the genus Ideonella isolated from streams.</title>
        <authorList>
            <person name="Lu H."/>
        </authorList>
    </citation>
    <scope>NUCLEOTIDE SEQUENCE [LARGE SCALE GENOMIC DNA]</scope>
    <source>
        <strain evidence="1 2">DXS29W</strain>
    </source>
</reference>
<accession>A0ABU9BKV2</accession>
<sequence length="135" mass="15317">MMRARDWHHLVAATVENRAPNAADMRHLLHRAGGDHTKAGRVVHHVTLHLHGLPPFTSSAFELHIGDEHITHYHAVPTGIAFRVHHVDDLSRLYGQPIRFVGNRGQTLNTGQRFPDLRAHLTQTVGHHWRKVYGP</sequence>
<dbReference type="Proteomes" id="UP001371218">
    <property type="component" value="Unassembled WGS sequence"/>
</dbReference>
<name>A0ABU9BKV2_9BURK</name>
<keyword evidence="2" id="KW-1185">Reference proteome</keyword>
<gene>
    <name evidence="1" type="ORF">AACH06_07115</name>
</gene>